<feature type="transmembrane region" description="Helical" evidence="6">
    <location>
        <begin position="385"/>
        <end position="414"/>
    </location>
</feature>
<proteinExistence type="predicted"/>
<feature type="transmembrane region" description="Helical" evidence="6">
    <location>
        <begin position="12"/>
        <end position="37"/>
    </location>
</feature>
<evidence type="ECO:0000256" key="5">
    <source>
        <dbReference type="ARBA" id="ARBA00023136"/>
    </source>
</evidence>
<sequence>MLEFKRNPAFRSLLLSNLLNALGGEFFNLVFIVYAQTLPQRQLAVSIASAAWVAPALTSFAMGYLADCTARKTRAQLWVKAVQTCIYLSIAMLIGRLQGFGIFLLLMGLDLVSSVMEGYASSLWMPVLKHLVPASSLREATSLTSAVNSLAAVVSASLGATLLAVLGNDFSLFSLINAATFLVAGLIIAARRREFAKAERAGQDAGIGQFSKSEIRPISAESDSDMPLEMSESVPTKERQQGLVGSWNSVREQFRSSRFLTLTLCFGVFVNMIGGALGPLLSVELVDQTAFWWHSYGSTVAGVTGFGSVGLVAGALLSADPLRKLSMAPLLALTMTCAALAAGSLAWGATPFALFAAVFAMNYLLGKINPRFMALLMETIPEEQLAATMGAIQTAMIVGAPLGQFAFLALANILPGKITLWLYMGCALLLAMVLAVVGHSSMNAVDSTRSVSARSDSTHT</sequence>
<dbReference type="InterPro" id="IPR011701">
    <property type="entry name" value="MFS"/>
</dbReference>
<dbReference type="PANTHER" id="PTHR23513">
    <property type="entry name" value="INTEGRAL MEMBRANE EFFLUX PROTEIN-RELATED"/>
    <property type="match status" value="1"/>
</dbReference>
<evidence type="ECO:0000256" key="3">
    <source>
        <dbReference type="ARBA" id="ARBA00022692"/>
    </source>
</evidence>
<comment type="subcellular location">
    <subcellularLocation>
        <location evidence="1">Cell membrane</location>
        <topology evidence="1">Multi-pass membrane protein</topology>
    </subcellularLocation>
</comment>
<keyword evidence="5 6" id="KW-0472">Membrane</keyword>
<feature type="transmembrane region" description="Helical" evidence="6">
    <location>
        <begin position="43"/>
        <end position="65"/>
    </location>
</feature>
<evidence type="ECO:0000313" key="7">
    <source>
        <dbReference type="EMBL" id="BDR55061.1"/>
    </source>
</evidence>
<dbReference type="Proteomes" id="UP001321748">
    <property type="component" value="Chromosome"/>
</dbReference>
<dbReference type="InterPro" id="IPR036259">
    <property type="entry name" value="MFS_trans_sf"/>
</dbReference>
<dbReference type="EMBL" id="AP026800">
    <property type="protein sequence ID" value="BDR55061.1"/>
    <property type="molecule type" value="Genomic_DNA"/>
</dbReference>
<accession>A0ABN6SGF3</accession>
<feature type="transmembrane region" description="Helical" evidence="6">
    <location>
        <begin position="172"/>
        <end position="190"/>
    </location>
</feature>
<feature type="transmembrane region" description="Helical" evidence="6">
    <location>
        <begin position="348"/>
        <end position="365"/>
    </location>
</feature>
<feature type="transmembrane region" description="Helical" evidence="6">
    <location>
        <begin position="259"/>
        <end position="281"/>
    </location>
</feature>
<dbReference type="PANTHER" id="PTHR23513:SF6">
    <property type="entry name" value="MAJOR FACILITATOR SUPERFAMILY ASSOCIATED DOMAIN-CONTAINING PROTEIN"/>
    <property type="match status" value="1"/>
</dbReference>
<dbReference type="RefSeq" id="WP_317642565.1">
    <property type="nucleotide sequence ID" value="NZ_AP026800.1"/>
</dbReference>
<evidence type="ECO:0000256" key="4">
    <source>
        <dbReference type="ARBA" id="ARBA00022989"/>
    </source>
</evidence>
<evidence type="ECO:0000256" key="2">
    <source>
        <dbReference type="ARBA" id="ARBA00022475"/>
    </source>
</evidence>
<keyword evidence="8" id="KW-1185">Reference proteome</keyword>
<organism evidence="7 8">
    <name type="scientific">Bombiscardovia apis</name>
    <dbReference type="NCBI Taxonomy" id="2932182"/>
    <lineage>
        <taxon>Bacteria</taxon>
        <taxon>Bacillati</taxon>
        <taxon>Actinomycetota</taxon>
        <taxon>Actinomycetes</taxon>
        <taxon>Bifidobacteriales</taxon>
        <taxon>Bifidobacteriaceae</taxon>
        <taxon>Bombiscardovia</taxon>
    </lineage>
</organism>
<protein>
    <submittedName>
        <fullName evidence="7">Transporter</fullName>
    </submittedName>
</protein>
<feature type="transmembrane region" description="Helical" evidence="6">
    <location>
        <begin position="325"/>
        <end position="342"/>
    </location>
</feature>
<dbReference type="Gene3D" id="1.20.1250.20">
    <property type="entry name" value="MFS general substrate transporter like domains"/>
    <property type="match status" value="1"/>
</dbReference>
<gene>
    <name evidence="7" type="ORF">KIMH_11720</name>
</gene>
<evidence type="ECO:0000256" key="1">
    <source>
        <dbReference type="ARBA" id="ARBA00004651"/>
    </source>
</evidence>
<reference evidence="7 8" key="1">
    <citation type="journal article" date="2023" name="Microbiol. Spectr.">
        <title>Symbiosis of Carpenter Bees with Uncharacterized Lactic Acid Bacteria Showing NAD Auxotrophy.</title>
        <authorList>
            <person name="Kawasaki S."/>
            <person name="Ozawa K."/>
            <person name="Mori T."/>
            <person name="Yamamoto A."/>
            <person name="Ito M."/>
            <person name="Ohkuma M."/>
            <person name="Sakamoto M."/>
            <person name="Matsutani M."/>
        </authorList>
    </citation>
    <scope>NUCLEOTIDE SEQUENCE [LARGE SCALE GENOMIC DNA]</scope>
    <source>
        <strain evidence="7 8">KimH</strain>
    </source>
</reference>
<feature type="transmembrane region" description="Helical" evidence="6">
    <location>
        <begin position="420"/>
        <end position="439"/>
    </location>
</feature>
<keyword evidence="3 6" id="KW-0812">Transmembrane</keyword>
<dbReference type="Pfam" id="PF07690">
    <property type="entry name" value="MFS_1"/>
    <property type="match status" value="1"/>
</dbReference>
<evidence type="ECO:0000313" key="8">
    <source>
        <dbReference type="Proteomes" id="UP001321748"/>
    </source>
</evidence>
<evidence type="ECO:0000256" key="6">
    <source>
        <dbReference type="SAM" id="Phobius"/>
    </source>
</evidence>
<keyword evidence="2" id="KW-1003">Cell membrane</keyword>
<feature type="transmembrane region" description="Helical" evidence="6">
    <location>
        <begin position="293"/>
        <end position="318"/>
    </location>
</feature>
<keyword evidence="4 6" id="KW-1133">Transmembrane helix</keyword>
<name>A0ABN6SGF3_9BIFI</name>
<dbReference type="SUPFAM" id="SSF103473">
    <property type="entry name" value="MFS general substrate transporter"/>
    <property type="match status" value="1"/>
</dbReference>